<organism evidence="5 6">
    <name type="scientific">Cudoniella acicularis</name>
    <dbReference type="NCBI Taxonomy" id="354080"/>
    <lineage>
        <taxon>Eukaryota</taxon>
        <taxon>Fungi</taxon>
        <taxon>Dikarya</taxon>
        <taxon>Ascomycota</taxon>
        <taxon>Pezizomycotina</taxon>
        <taxon>Leotiomycetes</taxon>
        <taxon>Helotiales</taxon>
        <taxon>Tricladiaceae</taxon>
        <taxon>Cudoniella</taxon>
    </lineage>
</organism>
<dbReference type="PROSITE" id="PS50018">
    <property type="entry name" value="RAS_GTPASE_ACTIV_2"/>
    <property type="match status" value="1"/>
</dbReference>
<dbReference type="Pfam" id="PF00616">
    <property type="entry name" value="RasGAP"/>
    <property type="match status" value="1"/>
</dbReference>
<dbReference type="CDD" id="cd05132">
    <property type="entry name" value="RasGAP_GAPA"/>
    <property type="match status" value="1"/>
</dbReference>
<dbReference type="SUPFAM" id="SSF143885">
    <property type="entry name" value="RGC domain-like"/>
    <property type="match status" value="1"/>
</dbReference>
<dbReference type="SUPFAM" id="SSF48350">
    <property type="entry name" value="GTPase activation domain, GAP"/>
    <property type="match status" value="1"/>
</dbReference>
<feature type="region of interest" description="Disordered" evidence="3">
    <location>
        <begin position="1"/>
        <end position="38"/>
    </location>
</feature>
<dbReference type="GO" id="GO:0005096">
    <property type="term" value="F:GTPase activator activity"/>
    <property type="evidence" value="ECO:0007669"/>
    <property type="project" value="TreeGrafter"/>
</dbReference>
<dbReference type="GO" id="GO:0050660">
    <property type="term" value="F:flavin adenine dinucleotide binding"/>
    <property type="evidence" value="ECO:0007669"/>
    <property type="project" value="InterPro"/>
</dbReference>
<dbReference type="InterPro" id="IPR000172">
    <property type="entry name" value="GMC_OxRdtase_N"/>
</dbReference>
<dbReference type="PROSITE" id="PS00623">
    <property type="entry name" value="GMC_OXRED_1"/>
    <property type="match status" value="1"/>
</dbReference>
<dbReference type="PROSITE" id="PS00509">
    <property type="entry name" value="RAS_GTPASE_ACTIV_1"/>
    <property type="match status" value="1"/>
</dbReference>
<dbReference type="PROSITE" id="PS00624">
    <property type="entry name" value="GMC_OXRED_2"/>
    <property type="match status" value="1"/>
</dbReference>
<sequence>MSVMLQTPSRASTASSSSFQPVSRQNTMSSHDGGRSVRQSKRYSMTTLYLSMSANEKDLEIEDDLAKAQKILRDLKSKISSQSKKNFVLEKDVRYLDSRIALLIQNRMALEEQNEVASHLEDAADLQEGFFPNDEKTQKYGNLLFLLQSEPRHIAHLCRLVTMAEIDSLLQTVMFTIYGNQYESREEHLLLTMFQSVLTYQFDNTPEYSSLLRANTPVSRMMTTYTRRGPGQSYLKTVLAERINGLIELKDLDLEINPLKVYERMIEQIEEDTGNLPASLPRGVTAEQAADNTQVQAIIEPRLTMLMEIANGFLTTIIEGLEETPYGIRWICKQIRSLTKRKYPDANDQVICTLIGGFFFLRFINPAIVTPKSYMLIEGTPAERPRRTLTLIAKMLQNLANKPSYAKEPYMAKLQPFIQHNKERVNKFMLDLCEVQDFYESLEMDNYVALSKKDLELSITLNEVYATHALLEKHSNELNKDENSHLAVILSDLGQAPAQLPRKENRAINLPLFSKWETAIDDLTAALDITQEEVYFMEAKSTFVQIMRSIPTNSAVARRPLRLERVADAAATSRNDAVMVRKGIRAMELLSQLQELQVIDKSDQFSLLRDEVEQELQHLGSLKDGVIVETQKLEEVFKTIRDHNTYLVGQLETYKSYLHNVRSQSEGTRRKQQKHQVLGPYKFTHQALEKEGVIQKSNVPDNRRANIYFNFTSPLPGTFVISLHYKGRNRGLLELDLKLDDLLEMQKDNQEDLDLEYVQFNVPKVLALLNKRFARKKGCFGERFEPLVSASAFCILTACKKNADHLLRYPVDTPWMNMTQQVEPGLWTSDLSEGFYTKVNALAKELKEHESPRVPEDYRKAALKHTSSDEYALSYEEELHLADHFAFLAHVVESPDYVSATTLEELSEPPGFVLRLAANRTPKPYVVAQLRKILDIVQEHAEAGKDREIFKSRLLDEILSFSQQRIYGRIRTVQWKPPGRYHKSDHTPLHERIDQNLAGVWAPSARRSSEVAAVRAALIDLRDTLKRVNDGPPQDQLNLLKETIFKSYAVSNQGTSNSLEHHLKQIGLAERISQSREVLEIDKLSKYLQICNDFIRLSRQPRTRQHCKNFKLEVCEACPSTRPAGTLERCRVHGEVQLIIFYEEHKIGLPPRAIGSSKSACFLCDLFVRYHGDFGISHSHMKLYSKWTIPVCNWMDPQQRERYRDIIRSMTAELGGLLNKKIYHRNSAAESKAHILQIQQTSSIVSSALTVPAVEAQQRVASPRLLLRQGSNGSSQVCLLNDNSSSSFGDYQFENLPVTMLILPTTISCALITSMIEYVFDLQDVKVGKLCISTIDDRNDLATGKEFSVYTGDLDDIKPSIVNRVLRDPQINVPAFMNTLDGDEKYDWNFKAAPQPELNNRVTGWPRGKVLGGSSAINFLMATHASRADLDNWEKLGNPGWTFDDMQPYYRKSETYNPPDETTAKQLGTHTIDPALHGTSGPIQTTFPVGTGAIDQAWGPTFETLGLNPKDDMRKGQTLGGSSIPKYMDKMARRSYAASAYYKPNASRVNLTVLTNAFVKKIEFEKRGDLVVATGVKYSSAAEDYFVATRGEVILAAGAIQSPQLLELSGIGSKTHLGKFGIEVVIDNPNVGENLQDHPLIGIGYEVNDGILTAESLKQPGVLEHVLSEWTEKGVGPLAGGVTGSAFLSHTSLLSSSPFSSTTTAIKQNILTLSTTNPTNTPLTPSLSKQLSLQREILFDEKEADIQFNFGATGANINVGTDISQLFTHDDPGNYAGIFTALTHTFSRGSIHIQSPDPQVHPLIDPRYLSHPLDLELLIDGLLFTQTIAETAPLSNLLKDNEEKNGKIIQPSFGVKGGRLTREDAERIIKKAMVSSFHPVGTCGMFPREEGGVVDERLRAYGTRNLRIVDASVVPLLVRGNIASLVYAVAEKAAEMVVEDR</sequence>
<dbReference type="Proteomes" id="UP000566819">
    <property type="component" value="Unassembled WGS sequence"/>
</dbReference>
<keyword evidence="2" id="KW-0285">Flavoprotein</keyword>
<dbReference type="Pfam" id="PF03836">
    <property type="entry name" value="RasGAP_C"/>
    <property type="match status" value="1"/>
</dbReference>
<evidence type="ECO:0000313" key="6">
    <source>
        <dbReference type="Proteomes" id="UP000566819"/>
    </source>
</evidence>
<dbReference type="InterPro" id="IPR007867">
    <property type="entry name" value="GMC_OxRtase_C"/>
</dbReference>
<accession>A0A8H4W1F7</accession>
<dbReference type="GO" id="GO:0046580">
    <property type="term" value="P:negative regulation of Ras protein signal transduction"/>
    <property type="evidence" value="ECO:0007669"/>
    <property type="project" value="TreeGrafter"/>
</dbReference>
<evidence type="ECO:0000313" key="5">
    <source>
        <dbReference type="EMBL" id="KAF4627539.1"/>
    </source>
</evidence>
<dbReference type="Pfam" id="PF05199">
    <property type="entry name" value="GMC_oxred_C"/>
    <property type="match status" value="1"/>
</dbReference>
<name>A0A8H4W1F7_9HELO</name>
<dbReference type="GO" id="GO:0016614">
    <property type="term" value="F:oxidoreductase activity, acting on CH-OH group of donors"/>
    <property type="evidence" value="ECO:0007669"/>
    <property type="project" value="InterPro"/>
</dbReference>
<feature type="compositionally biased region" description="Low complexity" evidence="3">
    <location>
        <begin position="1"/>
        <end position="23"/>
    </location>
</feature>
<dbReference type="SUPFAM" id="SSF51905">
    <property type="entry name" value="FAD/NAD(P)-binding domain"/>
    <property type="match status" value="1"/>
</dbReference>
<gene>
    <name evidence="5" type="ORF">G7Y89_g10615</name>
</gene>
<reference evidence="5 6" key="1">
    <citation type="submission" date="2020-03" db="EMBL/GenBank/DDBJ databases">
        <title>Draft Genome Sequence of Cudoniella acicularis.</title>
        <authorList>
            <person name="Buettner E."/>
            <person name="Kellner H."/>
        </authorList>
    </citation>
    <scope>NUCLEOTIDE SEQUENCE [LARGE SCALE GENOMIC DNA]</scope>
    <source>
        <strain evidence="5 6">DSM 108380</strain>
    </source>
</reference>
<dbReference type="InterPro" id="IPR036188">
    <property type="entry name" value="FAD/NAD-bd_sf"/>
</dbReference>
<dbReference type="Gene3D" id="3.50.50.60">
    <property type="entry name" value="FAD/NAD(P)-binding domain"/>
    <property type="match status" value="1"/>
</dbReference>
<dbReference type="GO" id="GO:0007165">
    <property type="term" value="P:signal transduction"/>
    <property type="evidence" value="ECO:0007669"/>
    <property type="project" value="UniProtKB-ARBA"/>
</dbReference>
<evidence type="ECO:0000256" key="3">
    <source>
        <dbReference type="SAM" id="MobiDB-lite"/>
    </source>
</evidence>
<dbReference type="Pfam" id="PF14441">
    <property type="entry name" value="OTT_1508_deam"/>
    <property type="match status" value="1"/>
</dbReference>
<dbReference type="Gene3D" id="3.30.560.10">
    <property type="entry name" value="Glucose Oxidase, domain 3"/>
    <property type="match status" value="1"/>
</dbReference>
<dbReference type="InterPro" id="IPR000593">
    <property type="entry name" value="RasGAP_C"/>
</dbReference>
<dbReference type="Gene3D" id="1.10.506.10">
    <property type="entry name" value="GTPase Activation - p120gap, domain 1"/>
    <property type="match status" value="1"/>
</dbReference>
<comment type="caution">
    <text evidence="5">The sequence shown here is derived from an EMBL/GenBank/DDBJ whole genome shotgun (WGS) entry which is preliminary data.</text>
</comment>
<dbReference type="PANTHER" id="PTHR14149">
    <property type="entry name" value="RAS GTPASE-ACTIVATING PROTEIN WITH IQ MOTIF"/>
    <property type="match status" value="1"/>
</dbReference>
<protein>
    <recommendedName>
        <fullName evidence="4">Ras-GAP domain-containing protein</fullName>
    </recommendedName>
</protein>
<dbReference type="GO" id="GO:0005938">
    <property type="term" value="C:cell cortex"/>
    <property type="evidence" value="ECO:0007669"/>
    <property type="project" value="TreeGrafter"/>
</dbReference>
<dbReference type="PANTHER" id="PTHR14149:SF17">
    <property type="entry name" value="GTPASE-ACTIVATING PROTEIN"/>
    <property type="match status" value="1"/>
</dbReference>
<dbReference type="InterPro" id="IPR001936">
    <property type="entry name" value="RasGAP_dom"/>
</dbReference>
<dbReference type="EMBL" id="JAAMPI010000952">
    <property type="protein sequence ID" value="KAF4627539.1"/>
    <property type="molecule type" value="Genomic_DNA"/>
</dbReference>
<dbReference type="Pfam" id="PF00732">
    <property type="entry name" value="GMC_oxred_N"/>
    <property type="match status" value="1"/>
</dbReference>
<dbReference type="OrthoDB" id="775356at2759"/>
<comment type="similarity">
    <text evidence="1 2">Belongs to the GMC oxidoreductase family.</text>
</comment>
<dbReference type="SMART" id="SM00323">
    <property type="entry name" value="RasGAP"/>
    <property type="match status" value="1"/>
</dbReference>
<keyword evidence="2" id="KW-0274">FAD</keyword>
<evidence type="ECO:0000256" key="1">
    <source>
        <dbReference type="ARBA" id="ARBA00010790"/>
    </source>
</evidence>
<dbReference type="InterPro" id="IPR027796">
    <property type="entry name" value="OTT_1508_deam-like"/>
</dbReference>
<dbReference type="SUPFAM" id="SSF54373">
    <property type="entry name" value="FAD-linked reductases, C-terminal domain"/>
    <property type="match status" value="1"/>
</dbReference>
<proteinExistence type="inferred from homology"/>
<keyword evidence="6" id="KW-1185">Reference proteome</keyword>
<feature type="domain" description="Ras-GAP" evidence="4">
    <location>
        <begin position="185"/>
        <end position="401"/>
    </location>
</feature>
<evidence type="ECO:0000259" key="4">
    <source>
        <dbReference type="PROSITE" id="PS50018"/>
    </source>
</evidence>
<dbReference type="InterPro" id="IPR008936">
    <property type="entry name" value="Rho_GTPase_activation_prot"/>
</dbReference>
<dbReference type="InterPro" id="IPR023152">
    <property type="entry name" value="RasGAP_CS"/>
</dbReference>
<evidence type="ECO:0000256" key="2">
    <source>
        <dbReference type="RuleBase" id="RU003968"/>
    </source>
</evidence>